<keyword evidence="2" id="KW-1185">Reference proteome</keyword>
<organism evidence="1 2">
    <name type="scientific">Brucella pseudogrignonensis</name>
    <dbReference type="NCBI Taxonomy" id="419475"/>
    <lineage>
        <taxon>Bacteria</taxon>
        <taxon>Pseudomonadati</taxon>
        <taxon>Pseudomonadota</taxon>
        <taxon>Alphaproteobacteria</taxon>
        <taxon>Hyphomicrobiales</taxon>
        <taxon>Brucellaceae</taxon>
        <taxon>Brucella/Ochrobactrum group</taxon>
        <taxon>Brucella</taxon>
    </lineage>
</organism>
<sequence>MAELLPSGLRYEATFPVLNRSVSMSKFGERAIAFIENGDPFWTWTAKVIKMSNADRNRLEAFIDRCRGGQVTVHYTPKHVCIPQAYWGDPNNPAIIGNPTLTAINGNTVTLGTVVVGLKLKAGDLIGLSNGDYNLIVRVAADATAATTNLQVRIEPFLPSYITTGSVVRLKNPIMNMRLIPGSWSIGEGKFPEATFQLVEVPK</sequence>
<dbReference type="AlphaFoldDB" id="A0A256G3B3"/>
<proteinExistence type="predicted"/>
<comment type="caution">
    <text evidence="1">The sequence shown here is derived from an EMBL/GenBank/DDBJ whole genome shotgun (WGS) entry which is preliminary data.</text>
</comment>
<reference evidence="1 2" key="1">
    <citation type="submission" date="2017-07" db="EMBL/GenBank/DDBJ databases">
        <title>Phylogenetic study on the rhizospheric bacterium Ochrobactrum sp. A44.</title>
        <authorList>
            <person name="Krzyzanowska D.M."/>
            <person name="Ossowicki A."/>
            <person name="Rajewska M."/>
            <person name="Maciag T."/>
            <person name="Kaczynski Z."/>
            <person name="Czerwicka M."/>
            <person name="Jafra S."/>
        </authorList>
    </citation>
    <scope>NUCLEOTIDE SEQUENCE [LARGE SCALE GENOMIC DNA]</scope>
    <source>
        <strain evidence="1 2">CCUG 30717</strain>
    </source>
</reference>
<gene>
    <name evidence="1" type="ORF">CEV34_4818</name>
</gene>
<accession>A0A256G3B3</accession>
<dbReference type="Proteomes" id="UP000216188">
    <property type="component" value="Unassembled WGS sequence"/>
</dbReference>
<dbReference type="RefSeq" id="WP_007877951.1">
    <property type="nucleotide sequence ID" value="NZ_JBHEEM010000002.1"/>
</dbReference>
<protein>
    <submittedName>
        <fullName evidence="1">Uncharacterized protein</fullName>
    </submittedName>
</protein>
<dbReference type="EMBL" id="NNRM01000047">
    <property type="protein sequence ID" value="OYR21573.1"/>
    <property type="molecule type" value="Genomic_DNA"/>
</dbReference>
<name>A0A256G3B3_9HYPH</name>
<evidence type="ECO:0000313" key="2">
    <source>
        <dbReference type="Proteomes" id="UP000216188"/>
    </source>
</evidence>
<evidence type="ECO:0000313" key="1">
    <source>
        <dbReference type="EMBL" id="OYR21573.1"/>
    </source>
</evidence>